<evidence type="ECO:0000256" key="1">
    <source>
        <dbReference type="SAM" id="MobiDB-lite"/>
    </source>
</evidence>
<proteinExistence type="predicted"/>
<feature type="compositionally biased region" description="Low complexity" evidence="1">
    <location>
        <begin position="29"/>
        <end position="47"/>
    </location>
</feature>
<name>A0ABV8HU87_9ACTN</name>
<feature type="transmembrane region" description="Helical" evidence="2">
    <location>
        <begin position="144"/>
        <end position="165"/>
    </location>
</feature>
<dbReference type="Proteomes" id="UP001595765">
    <property type="component" value="Unassembled WGS sequence"/>
</dbReference>
<sequence length="193" mass="19630">MSVSERSVAGAQVTGLPTPRATPSDVPDAAAAGSPARSAAPPLSAGPARAPRQWPGYALIGCGVALIPWLIVLATGLHPIERVPHWTTAWVGLDTMESLGLMATGLLTVRRSPLRSAAAGATGMLLVVDAWFDVTTASGPDFRTALLMAIAAELPLAVVCATLAIRSFPAAARAGLLDADRSPRPQPPDGSGG</sequence>
<keyword evidence="2" id="KW-0472">Membrane</keyword>
<evidence type="ECO:0000313" key="3">
    <source>
        <dbReference type="EMBL" id="MFC4035557.1"/>
    </source>
</evidence>
<feature type="transmembrane region" description="Helical" evidence="2">
    <location>
        <begin position="57"/>
        <end position="77"/>
    </location>
</feature>
<accession>A0ABV8HU87</accession>
<keyword evidence="4" id="KW-1185">Reference proteome</keyword>
<evidence type="ECO:0000313" key="4">
    <source>
        <dbReference type="Proteomes" id="UP001595765"/>
    </source>
</evidence>
<keyword evidence="2" id="KW-1133">Transmembrane helix</keyword>
<organism evidence="3 4">
    <name type="scientific">Streptomyces polygonati</name>
    <dbReference type="NCBI Taxonomy" id="1617087"/>
    <lineage>
        <taxon>Bacteria</taxon>
        <taxon>Bacillati</taxon>
        <taxon>Actinomycetota</taxon>
        <taxon>Actinomycetes</taxon>
        <taxon>Kitasatosporales</taxon>
        <taxon>Streptomycetaceae</taxon>
        <taxon>Streptomyces</taxon>
    </lineage>
</organism>
<gene>
    <name evidence="3" type="ORF">ACFO3J_29415</name>
</gene>
<keyword evidence="2" id="KW-0812">Transmembrane</keyword>
<comment type="caution">
    <text evidence="3">The sequence shown here is derived from an EMBL/GenBank/DDBJ whole genome shotgun (WGS) entry which is preliminary data.</text>
</comment>
<feature type="region of interest" description="Disordered" evidence="1">
    <location>
        <begin position="1"/>
        <end position="47"/>
    </location>
</feature>
<evidence type="ECO:0008006" key="5">
    <source>
        <dbReference type="Google" id="ProtNLM"/>
    </source>
</evidence>
<dbReference type="EMBL" id="JBHSBB010000027">
    <property type="protein sequence ID" value="MFC4035557.1"/>
    <property type="molecule type" value="Genomic_DNA"/>
</dbReference>
<reference evidence="4" key="1">
    <citation type="journal article" date="2019" name="Int. J. Syst. Evol. Microbiol.">
        <title>The Global Catalogue of Microorganisms (GCM) 10K type strain sequencing project: providing services to taxonomists for standard genome sequencing and annotation.</title>
        <authorList>
            <consortium name="The Broad Institute Genomics Platform"/>
            <consortium name="The Broad Institute Genome Sequencing Center for Infectious Disease"/>
            <person name="Wu L."/>
            <person name="Ma J."/>
        </authorList>
    </citation>
    <scope>NUCLEOTIDE SEQUENCE [LARGE SCALE GENOMIC DNA]</scope>
    <source>
        <strain evidence="4">CGMCC 4.7237</strain>
    </source>
</reference>
<feature type="transmembrane region" description="Helical" evidence="2">
    <location>
        <begin position="89"/>
        <end position="109"/>
    </location>
</feature>
<dbReference type="RefSeq" id="WP_386435698.1">
    <property type="nucleotide sequence ID" value="NZ_JBHSBB010000027.1"/>
</dbReference>
<evidence type="ECO:0000256" key="2">
    <source>
        <dbReference type="SAM" id="Phobius"/>
    </source>
</evidence>
<feature type="transmembrane region" description="Helical" evidence="2">
    <location>
        <begin position="116"/>
        <end position="132"/>
    </location>
</feature>
<protein>
    <recommendedName>
        <fullName evidence="5">DUF4345 domain-containing protein</fullName>
    </recommendedName>
</protein>